<evidence type="ECO:0000256" key="4">
    <source>
        <dbReference type="ARBA" id="ARBA00022692"/>
    </source>
</evidence>
<reference evidence="10" key="1">
    <citation type="journal article" date="2010" name="Stand. Genomic Sci.">
        <title>Complete genome sequence of 'Thermobaculum terrenum' type strain (YNP1).</title>
        <authorList>
            <person name="Kiss H."/>
            <person name="Cleland D."/>
            <person name="Lapidus A."/>
            <person name="Lucas S."/>
            <person name="Glavina Del Rio T."/>
            <person name="Nolan M."/>
            <person name="Tice H."/>
            <person name="Han C."/>
            <person name="Goodwin L."/>
            <person name="Pitluck S."/>
            <person name="Liolios K."/>
            <person name="Ivanova N."/>
            <person name="Mavromatis K."/>
            <person name="Ovchinnikova G."/>
            <person name="Pati A."/>
            <person name="Chen A."/>
            <person name="Palaniappan K."/>
            <person name="Land M."/>
            <person name="Hauser L."/>
            <person name="Chang Y."/>
            <person name="Jeffries C."/>
            <person name="Lu M."/>
            <person name="Brettin T."/>
            <person name="Detter J."/>
            <person name="Goker M."/>
            <person name="Tindall B."/>
            <person name="Beck B."/>
            <person name="McDermott T."/>
            <person name="Woyke T."/>
            <person name="Bristow J."/>
            <person name="Eisen J."/>
            <person name="Markowitz V."/>
            <person name="Hugenholtz P."/>
            <person name="Kyrpides N."/>
            <person name="Klenk H."/>
            <person name="Cheng J."/>
        </authorList>
    </citation>
    <scope>NUCLEOTIDE SEQUENCE [LARGE SCALE GENOMIC DNA]</scope>
    <source>
        <strain evidence="10">ATCC BAA-798 / YNP1</strain>
    </source>
</reference>
<evidence type="ECO:0000313" key="10">
    <source>
        <dbReference type="Proteomes" id="UP000000323"/>
    </source>
</evidence>
<dbReference type="PANTHER" id="PTHR43744:SF6">
    <property type="entry name" value="ABC TRANSPORTER PERMEASE PROTEIN YESQ-RELATED"/>
    <property type="match status" value="1"/>
</dbReference>
<sequence>MQLARREATSTTVATRRGLIGRRQLKVLLRHLSLITVSAIFMLPFYWMIISALKDNAQIFAQPIKWWPDPIHWDNFTRAMTYPGFPYFRMLWNSIYYSGLVTLGTVVSSAAVGYGFARLRFPGRGLLFTITVSTLMIPAIVTFIPTYVLFKALGMIGTYTPLIVPRFLGDAFFIFMLRQFFLGIPWELSEAAKVDGAGEFRIFWQIMLPMVKPALMVTAVFTCLYTWHDFFGPLIYLSDPNKYPLSLGLFAFKAQRTTDWDLLMAASTLVTLPLIVLFAFTQRYFLEGITMTGIKG</sequence>
<dbReference type="Gene3D" id="1.10.3720.10">
    <property type="entry name" value="MetI-like"/>
    <property type="match status" value="1"/>
</dbReference>
<dbReference type="SUPFAM" id="SSF161098">
    <property type="entry name" value="MetI-like"/>
    <property type="match status" value="1"/>
</dbReference>
<keyword evidence="5 7" id="KW-1133">Transmembrane helix</keyword>
<keyword evidence="3" id="KW-1003">Cell membrane</keyword>
<feature type="transmembrane region" description="Helical" evidence="7">
    <location>
        <begin position="126"/>
        <end position="150"/>
    </location>
</feature>
<evidence type="ECO:0000256" key="3">
    <source>
        <dbReference type="ARBA" id="ARBA00022475"/>
    </source>
</evidence>
<evidence type="ECO:0000256" key="1">
    <source>
        <dbReference type="ARBA" id="ARBA00004651"/>
    </source>
</evidence>
<feature type="transmembrane region" description="Helical" evidence="7">
    <location>
        <begin position="162"/>
        <end position="181"/>
    </location>
</feature>
<keyword evidence="4 7" id="KW-0812">Transmembrane</keyword>
<proteinExistence type="inferred from homology"/>
<evidence type="ECO:0000256" key="7">
    <source>
        <dbReference type="RuleBase" id="RU363032"/>
    </source>
</evidence>
<evidence type="ECO:0000256" key="6">
    <source>
        <dbReference type="ARBA" id="ARBA00023136"/>
    </source>
</evidence>
<accession>D1CH15</accession>
<feature type="transmembrane region" description="Helical" evidence="7">
    <location>
        <begin position="95"/>
        <end position="114"/>
    </location>
</feature>
<feature type="transmembrane region" description="Helical" evidence="7">
    <location>
        <begin position="262"/>
        <end position="281"/>
    </location>
</feature>
<gene>
    <name evidence="9" type="ordered locus">Tter_2135</name>
</gene>
<dbReference type="InterPro" id="IPR035906">
    <property type="entry name" value="MetI-like_sf"/>
</dbReference>
<dbReference type="STRING" id="525904.Tter_2135"/>
<evidence type="ECO:0000259" key="8">
    <source>
        <dbReference type="PROSITE" id="PS50928"/>
    </source>
</evidence>
<evidence type="ECO:0000256" key="5">
    <source>
        <dbReference type="ARBA" id="ARBA00022989"/>
    </source>
</evidence>
<dbReference type="RefSeq" id="WP_012876067.1">
    <property type="nucleotide sequence ID" value="NC_013526.1"/>
</dbReference>
<dbReference type="EMBL" id="CP001826">
    <property type="protein sequence ID" value="ACZ43036.1"/>
    <property type="molecule type" value="Genomic_DNA"/>
</dbReference>
<protein>
    <submittedName>
        <fullName evidence="9">Binding-protein-dependent transport systems inner membrane component</fullName>
    </submittedName>
</protein>
<feature type="domain" description="ABC transmembrane type-1" evidence="8">
    <location>
        <begin position="91"/>
        <end position="281"/>
    </location>
</feature>
<keyword evidence="2 7" id="KW-0813">Transport</keyword>
<feature type="transmembrane region" description="Helical" evidence="7">
    <location>
        <begin position="202"/>
        <end position="227"/>
    </location>
</feature>
<dbReference type="PROSITE" id="PS50928">
    <property type="entry name" value="ABC_TM1"/>
    <property type="match status" value="1"/>
</dbReference>
<keyword evidence="10" id="KW-1185">Reference proteome</keyword>
<dbReference type="Proteomes" id="UP000000323">
    <property type="component" value="Chromosome 2"/>
</dbReference>
<feature type="transmembrane region" description="Helical" evidence="7">
    <location>
        <begin position="27"/>
        <end position="49"/>
    </location>
</feature>
<keyword evidence="6 7" id="KW-0472">Membrane</keyword>
<comment type="similarity">
    <text evidence="7">Belongs to the binding-protein-dependent transport system permease family.</text>
</comment>
<dbReference type="HOGENOM" id="CLU_016047_1_1_0"/>
<dbReference type="AlphaFoldDB" id="D1CH15"/>
<dbReference type="InterPro" id="IPR000515">
    <property type="entry name" value="MetI-like"/>
</dbReference>
<dbReference type="PANTHER" id="PTHR43744">
    <property type="entry name" value="ABC TRANSPORTER PERMEASE PROTEIN MG189-RELATED-RELATED"/>
    <property type="match status" value="1"/>
</dbReference>
<organism evidence="9 10">
    <name type="scientific">Thermobaculum terrenum (strain ATCC BAA-798 / CCMEE 7001 / YNP1)</name>
    <dbReference type="NCBI Taxonomy" id="525904"/>
    <lineage>
        <taxon>Bacteria</taxon>
        <taxon>Bacillati</taxon>
        <taxon>Chloroflexota</taxon>
        <taxon>Chloroflexia</taxon>
        <taxon>Candidatus Thermobaculales</taxon>
        <taxon>Candidatus Thermobaculaceae</taxon>
        <taxon>Thermobaculum</taxon>
    </lineage>
</organism>
<dbReference type="KEGG" id="ttr:Tter_2135"/>
<evidence type="ECO:0000313" key="9">
    <source>
        <dbReference type="EMBL" id="ACZ43036.1"/>
    </source>
</evidence>
<dbReference type="GO" id="GO:0005886">
    <property type="term" value="C:plasma membrane"/>
    <property type="evidence" value="ECO:0007669"/>
    <property type="project" value="UniProtKB-SubCell"/>
</dbReference>
<dbReference type="GO" id="GO:0055085">
    <property type="term" value="P:transmembrane transport"/>
    <property type="evidence" value="ECO:0007669"/>
    <property type="project" value="InterPro"/>
</dbReference>
<dbReference type="Pfam" id="PF00528">
    <property type="entry name" value="BPD_transp_1"/>
    <property type="match status" value="1"/>
</dbReference>
<dbReference type="CDD" id="cd06261">
    <property type="entry name" value="TM_PBP2"/>
    <property type="match status" value="1"/>
</dbReference>
<comment type="subcellular location">
    <subcellularLocation>
        <location evidence="1 7">Cell membrane</location>
        <topology evidence="1 7">Multi-pass membrane protein</topology>
    </subcellularLocation>
</comment>
<dbReference type="eggNOG" id="COG0395">
    <property type="taxonomic scope" value="Bacteria"/>
</dbReference>
<evidence type="ECO:0000256" key="2">
    <source>
        <dbReference type="ARBA" id="ARBA00022448"/>
    </source>
</evidence>
<name>D1CH15_THET1</name>